<protein>
    <submittedName>
        <fullName evidence="3">Esterase-like activity of phytase family protein</fullName>
    </submittedName>
</protein>
<gene>
    <name evidence="3" type="ORF">GCM10009533_41520</name>
</gene>
<dbReference type="InterPro" id="IPR027372">
    <property type="entry name" value="Phytase-like_dom"/>
</dbReference>
<keyword evidence="1" id="KW-0732">Signal</keyword>
<dbReference type="PANTHER" id="PTHR37957">
    <property type="entry name" value="BLR7070 PROTEIN"/>
    <property type="match status" value="1"/>
</dbReference>
<dbReference type="RefSeq" id="WP_011875337.1">
    <property type="nucleotide sequence ID" value="NZ_BAAAGS010000028.1"/>
</dbReference>
<dbReference type="Proteomes" id="UP001500729">
    <property type="component" value="Unassembled WGS sequence"/>
</dbReference>
<dbReference type="Pfam" id="PF13449">
    <property type="entry name" value="Phytase-like"/>
    <property type="match status" value="1"/>
</dbReference>
<dbReference type="EMBL" id="BAAAGS010000028">
    <property type="protein sequence ID" value="GAA0537991.1"/>
    <property type="molecule type" value="Genomic_DNA"/>
</dbReference>
<dbReference type="PANTHER" id="PTHR37957:SF1">
    <property type="entry name" value="PHYTASE-LIKE DOMAIN-CONTAINING PROTEIN"/>
    <property type="match status" value="1"/>
</dbReference>
<evidence type="ECO:0000313" key="4">
    <source>
        <dbReference type="Proteomes" id="UP001500729"/>
    </source>
</evidence>
<name>A0ABN1D9V8_SACER</name>
<proteinExistence type="predicted"/>
<evidence type="ECO:0000256" key="1">
    <source>
        <dbReference type="SAM" id="SignalP"/>
    </source>
</evidence>
<evidence type="ECO:0000313" key="3">
    <source>
        <dbReference type="EMBL" id="GAA0537991.1"/>
    </source>
</evidence>
<dbReference type="SUPFAM" id="SSF101898">
    <property type="entry name" value="NHL repeat"/>
    <property type="match status" value="1"/>
</dbReference>
<accession>A0ABN1D9V8</accession>
<keyword evidence="4" id="KW-1185">Reference proteome</keyword>
<comment type="caution">
    <text evidence="3">The sequence shown here is derived from an EMBL/GenBank/DDBJ whole genome shotgun (WGS) entry which is preliminary data.</text>
</comment>
<sequence length="361" mass="37831">MVNRHAVTGVVAVALAMTAAAPAHAADRVRLLGERTLPNAMDFQGTTVGGLSGIDYDPRTGAYVLISDDRSERQPARGYLADIPVTADGLGPVSLAATRPLLRPDGTTYPAGSLDPEDVRWDPRSGEVWWTSEGERQEGLVDPSIRSAALDGSATGELPLPPNLAMRPDSGPKQNEALEGLTFAADGSLLVSAMEGPLVQDGESPTFEHGALSRLTAQDRSGAIVAQVAYPLDKVFARSPTGGFANNGVTAILADGDDPFRYLVMERSFVDGVGNSVRIYEVDARGATDVRDVASLAGADVTPVRKTPLADLSELGLSTVDNVEGMTWGPVLPGGERSLVLVSDDNFSAQQTTQVIALGVK</sequence>
<evidence type="ECO:0000259" key="2">
    <source>
        <dbReference type="Pfam" id="PF13449"/>
    </source>
</evidence>
<feature type="signal peptide" evidence="1">
    <location>
        <begin position="1"/>
        <end position="25"/>
    </location>
</feature>
<organism evidence="3 4">
    <name type="scientific">Saccharopolyspora erythraea</name>
    <name type="common">Streptomyces erythraeus</name>
    <dbReference type="NCBI Taxonomy" id="1836"/>
    <lineage>
        <taxon>Bacteria</taxon>
        <taxon>Bacillati</taxon>
        <taxon>Actinomycetota</taxon>
        <taxon>Actinomycetes</taxon>
        <taxon>Pseudonocardiales</taxon>
        <taxon>Pseudonocardiaceae</taxon>
        <taxon>Saccharopolyspora</taxon>
    </lineage>
</organism>
<feature type="domain" description="Phytase-like" evidence="2">
    <location>
        <begin position="46"/>
        <end position="347"/>
    </location>
</feature>
<reference evidence="3 4" key="1">
    <citation type="journal article" date="2019" name="Int. J. Syst. Evol. Microbiol.">
        <title>The Global Catalogue of Microorganisms (GCM) 10K type strain sequencing project: providing services to taxonomists for standard genome sequencing and annotation.</title>
        <authorList>
            <consortium name="The Broad Institute Genomics Platform"/>
            <consortium name="The Broad Institute Genome Sequencing Center for Infectious Disease"/>
            <person name="Wu L."/>
            <person name="Ma J."/>
        </authorList>
    </citation>
    <scope>NUCLEOTIDE SEQUENCE [LARGE SCALE GENOMIC DNA]</scope>
    <source>
        <strain evidence="3 4">JCM 10303</strain>
    </source>
</reference>
<feature type="chain" id="PRO_5046844399" evidence="1">
    <location>
        <begin position="26"/>
        <end position="361"/>
    </location>
</feature>